<evidence type="ECO:0000313" key="11">
    <source>
        <dbReference type="EMBL" id="MFC6438873.1"/>
    </source>
</evidence>
<keyword evidence="3" id="KW-1003">Cell membrane</keyword>
<dbReference type="PANTHER" id="PTHR30221">
    <property type="entry name" value="SMALL-CONDUCTANCE MECHANOSENSITIVE CHANNEL"/>
    <property type="match status" value="1"/>
</dbReference>
<comment type="caution">
    <text evidence="7">Lacks conserved residue(s) required for the propagation of feature annotation.</text>
</comment>
<dbReference type="Gene3D" id="2.30.30.60">
    <property type="match status" value="1"/>
</dbReference>
<dbReference type="Pfam" id="PF21082">
    <property type="entry name" value="MS_channel_3rd"/>
    <property type="match status" value="1"/>
</dbReference>
<keyword evidence="4 7" id="KW-0812">Transmembrane</keyword>
<dbReference type="PANTHER" id="PTHR30221:SF1">
    <property type="entry name" value="SMALL-CONDUCTANCE MECHANOSENSITIVE CHANNEL"/>
    <property type="match status" value="1"/>
</dbReference>
<feature type="transmembrane region" description="Helical" evidence="7">
    <location>
        <begin position="68"/>
        <end position="89"/>
    </location>
</feature>
<feature type="transmembrane region" description="Helical" evidence="7">
    <location>
        <begin position="95"/>
        <end position="113"/>
    </location>
</feature>
<gene>
    <name evidence="11" type="ORF">ACFP85_01730</name>
</gene>
<reference evidence="12" key="1">
    <citation type="journal article" date="2019" name="Int. J. Syst. Evol. Microbiol.">
        <title>The Global Catalogue of Microorganisms (GCM) 10K type strain sequencing project: providing services to taxonomists for standard genome sequencing and annotation.</title>
        <authorList>
            <consortium name="The Broad Institute Genomics Platform"/>
            <consortium name="The Broad Institute Genome Sequencing Center for Infectious Disease"/>
            <person name="Wu L."/>
            <person name="Ma J."/>
        </authorList>
    </citation>
    <scope>NUCLEOTIDE SEQUENCE [LARGE SCALE GENOMIC DNA]</scope>
    <source>
        <strain evidence="12">CGMCC 1.16031</strain>
    </source>
</reference>
<dbReference type="InterPro" id="IPR010920">
    <property type="entry name" value="LSM_dom_sf"/>
</dbReference>
<dbReference type="SUPFAM" id="SSF82689">
    <property type="entry name" value="Mechanosensitive channel protein MscS (YggB), C-terminal domain"/>
    <property type="match status" value="1"/>
</dbReference>
<evidence type="ECO:0000259" key="10">
    <source>
        <dbReference type="Pfam" id="PF21088"/>
    </source>
</evidence>
<keyword evidence="12" id="KW-1185">Reference proteome</keyword>
<feature type="domain" description="Mechanosensitive ion channel MscS" evidence="8">
    <location>
        <begin position="115"/>
        <end position="181"/>
    </location>
</feature>
<keyword evidence="6 7" id="KW-0472">Membrane</keyword>
<evidence type="ECO:0000259" key="9">
    <source>
        <dbReference type="Pfam" id="PF21082"/>
    </source>
</evidence>
<dbReference type="Proteomes" id="UP001596364">
    <property type="component" value="Unassembled WGS sequence"/>
</dbReference>
<dbReference type="InterPro" id="IPR049142">
    <property type="entry name" value="MS_channel_1st"/>
</dbReference>
<comment type="caution">
    <text evidence="11">The sequence shown here is derived from an EMBL/GenBank/DDBJ whole genome shotgun (WGS) entry which is preliminary data.</text>
</comment>
<dbReference type="SUPFAM" id="SSF50182">
    <property type="entry name" value="Sm-like ribonucleoproteins"/>
    <property type="match status" value="1"/>
</dbReference>
<evidence type="ECO:0000313" key="12">
    <source>
        <dbReference type="Proteomes" id="UP001596364"/>
    </source>
</evidence>
<feature type="domain" description="Mechanosensitive ion channel transmembrane helices 2/3" evidence="10">
    <location>
        <begin position="72"/>
        <end position="114"/>
    </location>
</feature>
<comment type="similarity">
    <text evidence="2 7">Belongs to the MscS (TC 1.A.23) family.</text>
</comment>
<proteinExistence type="inferred from homology"/>
<evidence type="ECO:0000259" key="8">
    <source>
        <dbReference type="Pfam" id="PF00924"/>
    </source>
</evidence>
<feature type="domain" description="Mechanosensitive ion channel MscS C-terminal" evidence="9">
    <location>
        <begin position="188"/>
        <end position="271"/>
    </location>
</feature>
<dbReference type="InterPro" id="IPR011014">
    <property type="entry name" value="MscS_channel_TM-2"/>
</dbReference>
<keyword evidence="7" id="KW-0997">Cell inner membrane</keyword>
<feature type="transmembrane region" description="Helical" evidence="7">
    <location>
        <begin position="28"/>
        <end position="48"/>
    </location>
</feature>
<keyword evidence="7" id="KW-0813">Transport</keyword>
<keyword evidence="7" id="KW-0407">Ion channel</keyword>
<evidence type="ECO:0000256" key="2">
    <source>
        <dbReference type="ARBA" id="ARBA00008017"/>
    </source>
</evidence>
<dbReference type="Pfam" id="PF21088">
    <property type="entry name" value="MS_channel_1st"/>
    <property type="match status" value="1"/>
</dbReference>
<dbReference type="Pfam" id="PF00924">
    <property type="entry name" value="MS_channel_2nd"/>
    <property type="match status" value="1"/>
</dbReference>
<evidence type="ECO:0000256" key="6">
    <source>
        <dbReference type="ARBA" id="ARBA00023136"/>
    </source>
</evidence>
<dbReference type="InterPro" id="IPR023408">
    <property type="entry name" value="MscS_beta-dom_sf"/>
</dbReference>
<comment type="subcellular location">
    <subcellularLocation>
        <location evidence="7">Cell inner membrane</location>
        <topology evidence="7">Multi-pass membrane protein</topology>
    </subcellularLocation>
    <subcellularLocation>
        <location evidence="1">Cell membrane</location>
        <topology evidence="1">Multi-pass membrane protein</topology>
    </subcellularLocation>
</comment>
<comment type="function">
    <text evidence="7">Mechanosensitive channel that participates in the regulation of osmotic pressure changes within the cell, opening in response to stretch forces in the membrane lipid bilayer, without the need for other proteins. Contributes to normal resistance to hypoosmotic shock. Forms an ion channel of 1.0 nanosiemens conductance with a slight preference for anions.</text>
</comment>
<dbReference type="InterPro" id="IPR006685">
    <property type="entry name" value="MscS_channel_2nd"/>
</dbReference>
<dbReference type="RefSeq" id="WP_131258965.1">
    <property type="nucleotide sequence ID" value="NZ_JBHSUS010000001.1"/>
</dbReference>
<name>A0ABW1XHV8_9ALTE</name>
<evidence type="ECO:0000256" key="4">
    <source>
        <dbReference type="ARBA" id="ARBA00022692"/>
    </source>
</evidence>
<keyword evidence="5 7" id="KW-1133">Transmembrane helix</keyword>
<evidence type="ECO:0000256" key="3">
    <source>
        <dbReference type="ARBA" id="ARBA00022475"/>
    </source>
</evidence>
<comment type="subunit">
    <text evidence="7">Homoheptamer.</text>
</comment>
<dbReference type="EMBL" id="JBHSUS010000001">
    <property type="protein sequence ID" value="MFC6438873.1"/>
    <property type="molecule type" value="Genomic_DNA"/>
</dbReference>
<evidence type="ECO:0000256" key="1">
    <source>
        <dbReference type="ARBA" id="ARBA00004651"/>
    </source>
</evidence>
<protein>
    <recommendedName>
        <fullName evidence="7">Small-conductance mechanosensitive channel</fullName>
    </recommendedName>
</protein>
<evidence type="ECO:0000256" key="5">
    <source>
        <dbReference type="ARBA" id="ARBA00022989"/>
    </source>
</evidence>
<keyword evidence="7" id="KW-0406">Ion transport</keyword>
<dbReference type="InterPro" id="IPR011066">
    <property type="entry name" value="MscS_channel_C_sf"/>
</dbReference>
<dbReference type="Gene3D" id="3.30.70.100">
    <property type="match status" value="1"/>
</dbReference>
<dbReference type="Gene3D" id="1.10.287.1260">
    <property type="match status" value="1"/>
</dbReference>
<dbReference type="InterPro" id="IPR049278">
    <property type="entry name" value="MS_channel_C"/>
</dbReference>
<dbReference type="InterPro" id="IPR045275">
    <property type="entry name" value="MscS_archaea/bacteria_type"/>
</dbReference>
<organism evidence="11 12">
    <name type="scientific">Pseudobowmanella zhangzhouensis</name>
    <dbReference type="NCBI Taxonomy" id="1537679"/>
    <lineage>
        <taxon>Bacteria</taxon>
        <taxon>Pseudomonadati</taxon>
        <taxon>Pseudomonadota</taxon>
        <taxon>Gammaproteobacteria</taxon>
        <taxon>Alteromonadales</taxon>
        <taxon>Alteromonadaceae</taxon>
    </lineage>
</organism>
<sequence>MQIPSLDKIWQLIHDKLYNWMELGAQHVPNMVVALLVAVVFAFLARFIASGTQQILKRSVDSLQIASLLAAIVRILILGIGLFIALDFLGLKGTVTSLLAGAGIVGLAIGFAFQDMTENLIAGVAMGIRKPFRPGDVIEADGVFGTVDTINLRNTLLTSFYGQRLIVPNKMLFQNKLTNFSALGVRRIEVPVGISYADDPDKAREVLVEALNQCDFVIRQDETQVYCEGFGASSIDLLVWCWISYPGETGFMEARHQIVSVIKRTLADNDILIPFPIRTLDFGIRGGVALQEQLSATARKEGSAANDHGD</sequence>
<dbReference type="SUPFAM" id="SSF82861">
    <property type="entry name" value="Mechanosensitive channel protein MscS (YggB), transmembrane region"/>
    <property type="match status" value="1"/>
</dbReference>
<accession>A0ABW1XHV8</accession>
<evidence type="ECO:0000256" key="7">
    <source>
        <dbReference type="RuleBase" id="RU369025"/>
    </source>
</evidence>